<dbReference type="EMBL" id="NOWI01000001">
    <property type="protein sequence ID" value="RFT46771.1"/>
    <property type="molecule type" value="Genomic_DNA"/>
</dbReference>
<feature type="region of interest" description="Disordered" evidence="1">
    <location>
        <begin position="338"/>
        <end position="357"/>
    </location>
</feature>
<feature type="domain" description="NAD-dependent epimerase/dehydratase" evidence="2">
    <location>
        <begin position="3"/>
        <end position="256"/>
    </location>
</feature>
<dbReference type="InterPro" id="IPR001509">
    <property type="entry name" value="Epimerase_deHydtase"/>
</dbReference>
<dbReference type="Proteomes" id="UP000259211">
    <property type="component" value="Unassembled WGS sequence"/>
</dbReference>
<evidence type="ECO:0000259" key="2">
    <source>
        <dbReference type="Pfam" id="PF01370"/>
    </source>
</evidence>
<accession>A0A3E2DN08</accession>
<dbReference type="AlphaFoldDB" id="A0A3E2DN08"/>
<dbReference type="Pfam" id="PF01370">
    <property type="entry name" value="Epimerase"/>
    <property type="match status" value="1"/>
</dbReference>
<evidence type="ECO:0000313" key="3">
    <source>
        <dbReference type="EMBL" id="RFT46771.1"/>
    </source>
</evidence>
<reference evidence="3 4" key="1">
    <citation type="submission" date="2017-07" db="EMBL/GenBank/DDBJ databases">
        <authorList>
            <person name="Sun Z.S."/>
            <person name="Albrecht U."/>
            <person name="Echele G."/>
            <person name="Lee C.C."/>
        </authorList>
    </citation>
    <scope>NUCLEOTIDE SEQUENCE [LARGE SCALE GENOMIC DNA]</scope>
    <source>
        <strain evidence="3 4">P16-029</strain>
    </source>
</reference>
<proteinExistence type="predicted"/>
<dbReference type="PANTHER" id="PTHR43245:SF13">
    <property type="entry name" value="UDP-D-APIOSE_UDP-D-XYLOSE SYNTHASE 2"/>
    <property type="match status" value="1"/>
</dbReference>
<organism evidence="3 4">
    <name type="scientific">Cutibacterium avidum</name>
    <dbReference type="NCBI Taxonomy" id="33010"/>
    <lineage>
        <taxon>Bacteria</taxon>
        <taxon>Bacillati</taxon>
        <taxon>Actinomycetota</taxon>
        <taxon>Actinomycetes</taxon>
        <taxon>Propionibacteriales</taxon>
        <taxon>Propionibacteriaceae</taxon>
        <taxon>Cutibacterium</taxon>
    </lineage>
</organism>
<comment type="caution">
    <text evidence="3">The sequence shown here is derived from an EMBL/GenBank/DDBJ whole genome shotgun (WGS) entry which is preliminary data.</text>
</comment>
<dbReference type="Gene3D" id="3.40.50.720">
    <property type="entry name" value="NAD(P)-binding Rossmann-like Domain"/>
    <property type="match status" value="1"/>
</dbReference>
<dbReference type="InterPro" id="IPR036291">
    <property type="entry name" value="NAD(P)-bd_dom_sf"/>
</dbReference>
<feature type="compositionally biased region" description="Polar residues" evidence="1">
    <location>
        <begin position="347"/>
        <end position="357"/>
    </location>
</feature>
<evidence type="ECO:0000313" key="4">
    <source>
        <dbReference type="Proteomes" id="UP000259211"/>
    </source>
</evidence>
<dbReference type="PANTHER" id="PTHR43245">
    <property type="entry name" value="BIFUNCTIONAL POLYMYXIN RESISTANCE PROTEIN ARNA"/>
    <property type="match status" value="1"/>
</dbReference>
<gene>
    <name evidence="3" type="ORF">CHT91_00070</name>
</gene>
<dbReference type="InterPro" id="IPR050177">
    <property type="entry name" value="Lipid_A_modif_metabolic_enz"/>
</dbReference>
<evidence type="ECO:0000256" key="1">
    <source>
        <dbReference type="SAM" id="MobiDB-lite"/>
    </source>
</evidence>
<protein>
    <submittedName>
        <fullName evidence="3">NAD-dependent dehydratase</fullName>
    </submittedName>
</protein>
<dbReference type="SUPFAM" id="SSF51735">
    <property type="entry name" value="NAD(P)-binding Rossmann-fold domains"/>
    <property type="match status" value="1"/>
</dbReference>
<name>A0A3E2DN08_9ACTN</name>
<sequence>MKIVITGGAGFIGQRVARRLPDDELVAVDILEPQTHTDIDADRERFPGQVIEKDVCEPETWASLDRPDLIIHLAAETGTAQSMYQTERYRRVNVDGTSLAAESALTWGCPVIMTSSRAVYGCGRWRLPDGTIAYGTPSSPDAVPEDSRESDDHCPVSVYGETKSEGEHILAEIADRVPVTIYRPQNVIGPGQALHNPYTGVLAAWLAMLKEDRPITVYGDGTQTRDFIHVDDLARMIVWSVKNPPELGSPQILNAGSGVRTTLTELAQYCIDGAPVRREAGITHVDVVRAGDIDHACADMSLSKGLGVPQPSWSTPDAVKDFIVAGWDKPGAKASAWDDALDELSQHGMTSNSQEDR</sequence>